<feature type="transmembrane region" description="Helical" evidence="1">
    <location>
        <begin position="28"/>
        <end position="48"/>
    </location>
</feature>
<dbReference type="AlphaFoldDB" id="A0A9Q5ZA23"/>
<dbReference type="RefSeq" id="WP_099070398.1">
    <property type="nucleotide sequence ID" value="NZ_LAHD01000065.1"/>
</dbReference>
<sequence length="185" mass="21170">MKTFFGVEPPSAVPPSKGLVVTMEGTNLAISIIVGTITILALAAKAITKFNHIAEQIRDLNELIKNHQKEEGHEKLVAQVHALQKDFASLDKRFDIHGQDYVNFVAQVRILQKDFATLDRNFGIHGQDYVNYKDATLLAIHGCEEQVAHKWHRAEEEFAKDRAEIKDLRWFLVKKLDFRIRDDTH</sequence>
<proteinExistence type="predicted"/>
<dbReference type="EMBL" id="LAHD01000065">
    <property type="protein sequence ID" value="PHK01787.1"/>
    <property type="molecule type" value="Genomic_DNA"/>
</dbReference>
<organism evidence="2 3">
    <name type="scientific">Nostoc linckia z8</name>
    <dbReference type="NCBI Taxonomy" id="1628746"/>
    <lineage>
        <taxon>Bacteria</taxon>
        <taxon>Bacillati</taxon>
        <taxon>Cyanobacteriota</taxon>
        <taxon>Cyanophyceae</taxon>
        <taxon>Nostocales</taxon>
        <taxon>Nostocaceae</taxon>
        <taxon>Nostoc</taxon>
    </lineage>
</organism>
<reference evidence="2 3" key="1">
    <citation type="submission" date="2015-02" db="EMBL/GenBank/DDBJ databases">
        <title>Nostoc linckia genome annotation.</title>
        <authorList>
            <person name="Zhou Z."/>
        </authorList>
    </citation>
    <scope>NUCLEOTIDE SEQUENCE [LARGE SCALE GENOMIC DNA]</scope>
    <source>
        <strain evidence="3">z8</strain>
    </source>
</reference>
<accession>A0A9Q5ZA23</accession>
<comment type="caution">
    <text evidence="2">The sequence shown here is derived from an EMBL/GenBank/DDBJ whole genome shotgun (WGS) entry which is preliminary data.</text>
</comment>
<dbReference type="GeneID" id="57094667"/>
<keyword evidence="1" id="KW-0812">Transmembrane</keyword>
<name>A0A9Q5ZA23_NOSLI</name>
<protein>
    <submittedName>
        <fullName evidence="2">Uncharacterized protein</fullName>
    </submittedName>
</protein>
<gene>
    <name evidence="2" type="ORF">VF08_21245</name>
</gene>
<keyword evidence="1" id="KW-0472">Membrane</keyword>
<evidence type="ECO:0000313" key="2">
    <source>
        <dbReference type="EMBL" id="PHK01787.1"/>
    </source>
</evidence>
<keyword evidence="1" id="KW-1133">Transmembrane helix</keyword>
<evidence type="ECO:0000313" key="3">
    <source>
        <dbReference type="Proteomes" id="UP000222310"/>
    </source>
</evidence>
<dbReference type="Proteomes" id="UP000222310">
    <property type="component" value="Unassembled WGS sequence"/>
</dbReference>
<evidence type="ECO:0000256" key="1">
    <source>
        <dbReference type="SAM" id="Phobius"/>
    </source>
</evidence>